<dbReference type="GO" id="GO:0003924">
    <property type="term" value="F:GTPase activity"/>
    <property type="evidence" value="ECO:0007669"/>
    <property type="project" value="UniProtKB-UniRule"/>
</dbReference>
<accession>A0A845KXZ6</accession>
<dbReference type="PANTHER" id="PTHR10229:SF0">
    <property type="entry name" value="GTP-BINDING PROTEIN 6-RELATED"/>
    <property type="match status" value="1"/>
</dbReference>
<keyword evidence="2" id="KW-0479">Metal-binding</keyword>
<comment type="function">
    <text evidence="6">GTPase that associates with the 50S ribosomal subunit and may have a role during protein synthesis or ribosome biogenesis.</text>
</comment>
<dbReference type="Gene3D" id="3.40.50.11060">
    <property type="entry name" value="GTPase HflX, N-terminal domain"/>
    <property type="match status" value="1"/>
</dbReference>
<dbReference type="GO" id="GO:0043022">
    <property type="term" value="F:ribosome binding"/>
    <property type="evidence" value="ECO:0007669"/>
    <property type="project" value="TreeGrafter"/>
</dbReference>
<name>A0A845KXZ6_9FIRM</name>
<keyword evidence="1 6" id="KW-0963">Cytoplasm</keyword>
<feature type="coiled-coil region" evidence="7">
    <location>
        <begin position="321"/>
        <end position="348"/>
    </location>
</feature>
<evidence type="ECO:0000256" key="6">
    <source>
        <dbReference type="HAMAP-Rule" id="MF_00900"/>
    </source>
</evidence>
<dbReference type="HAMAP" id="MF_00900">
    <property type="entry name" value="GTPase_HflX"/>
    <property type="match status" value="1"/>
</dbReference>
<sequence>MARSRLERLTGLLEQQMDADLLLDPEVGKELVLFTSLTGREVALFVDRRGRVVDLVVGDAHTVVMMDHDIRRGTRRLAGVRCIHTHPGNSPHLSDVDLSALRQLRLDCMAVIAAAEPHRGSAAYLSPDGESAIETVGPLRYEKLCAFPWRETVRLYEKSASSVETTATGAEKERAFLIGLEETAAGEEPPLEELAQLAETAGAVVVGRMTQRMERPDRATYLGSGKIRELTLALQVTRADLLIVDEELLPAQQRRLESLTGIRVVDRTAVILDIFASRARTREGKLQVELAQLQYLLPRLTGQGQALSRLGGGIGTRGPGETKLETDRRHLRRRMSELEGELNHVRHHRERLRHSRQRSDLPLISMVGYTNAGKSTLSSLLVARFAPLGGPSPAGEDKLFATLDPTTRRIRLPGEQDVLISDTVGFIRKLPHSLVRAFRATLEEIVAADLLLHVVDASHPAAVEQMRTVEAVLAEIGAGEKPVLTVLNKIDRLQPGGMDALLRPPDPWVALSAHTGEGVDGLLEKIARLLPDDRVTVDVLIPYDQGKQIDHLYRIGVVRELTYEAEGVRIRADVPKVYAGALLGRQMTVPEET</sequence>
<evidence type="ECO:0000313" key="9">
    <source>
        <dbReference type="EMBL" id="MZP28592.1"/>
    </source>
</evidence>
<keyword evidence="7" id="KW-0175">Coiled coil</keyword>
<dbReference type="SUPFAM" id="SSF52540">
    <property type="entry name" value="P-loop containing nucleoside triphosphate hydrolases"/>
    <property type="match status" value="1"/>
</dbReference>
<dbReference type="OrthoDB" id="9812272at2"/>
<dbReference type="RefSeq" id="WP_161254385.1">
    <property type="nucleotide sequence ID" value="NZ_WXEY01000002.1"/>
</dbReference>
<dbReference type="PANTHER" id="PTHR10229">
    <property type="entry name" value="GTP-BINDING PROTEIN HFLX"/>
    <property type="match status" value="1"/>
</dbReference>
<comment type="similarity">
    <text evidence="6">Belongs to the TRAFAC class OBG-HflX-like GTPase superfamily. HflX GTPase family.</text>
</comment>
<keyword evidence="10" id="KW-1185">Reference proteome</keyword>
<dbReference type="PROSITE" id="PS51705">
    <property type="entry name" value="G_HFLX"/>
    <property type="match status" value="1"/>
</dbReference>
<dbReference type="InterPro" id="IPR016496">
    <property type="entry name" value="GTPase_HflX"/>
</dbReference>
<dbReference type="EMBL" id="WXEY01000002">
    <property type="protein sequence ID" value="MZP28592.1"/>
    <property type="molecule type" value="Genomic_DNA"/>
</dbReference>
<keyword evidence="4" id="KW-0460">Magnesium</keyword>
<dbReference type="Pfam" id="PF16360">
    <property type="entry name" value="GTP-bdg_M"/>
    <property type="match status" value="1"/>
</dbReference>
<evidence type="ECO:0000256" key="7">
    <source>
        <dbReference type="SAM" id="Coils"/>
    </source>
</evidence>
<dbReference type="InterPro" id="IPR006073">
    <property type="entry name" value="GTP-bd"/>
</dbReference>
<dbReference type="InterPro" id="IPR032305">
    <property type="entry name" value="GTP-bd_M"/>
</dbReference>
<dbReference type="InterPro" id="IPR030394">
    <property type="entry name" value="G_HFLX_dom"/>
</dbReference>
<dbReference type="Gene3D" id="3.40.50.300">
    <property type="entry name" value="P-loop containing nucleotide triphosphate hydrolases"/>
    <property type="match status" value="1"/>
</dbReference>
<feature type="domain" description="Hflx-type G" evidence="8">
    <location>
        <begin position="362"/>
        <end position="534"/>
    </location>
</feature>
<dbReference type="Proteomes" id="UP000463470">
    <property type="component" value="Unassembled WGS sequence"/>
</dbReference>
<dbReference type="AlphaFoldDB" id="A0A845KXZ6"/>
<comment type="caution">
    <text evidence="9">The sequence shown here is derived from an EMBL/GenBank/DDBJ whole genome shotgun (WGS) entry which is preliminary data.</text>
</comment>
<evidence type="ECO:0000259" key="8">
    <source>
        <dbReference type="PROSITE" id="PS51705"/>
    </source>
</evidence>
<evidence type="ECO:0000313" key="10">
    <source>
        <dbReference type="Proteomes" id="UP000463470"/>
    </source>
</evidence>
<evidence type="ECO:0000256" key="3">
    <source>
        <dbReference type="ARBA" id="ARBA00022741"/>
    </source>
</evidence>
<dbReference type="InterPro" id="IPR025121">
    <property type="entry name" value="GTPase_HflX_N"/>
</dbReference>
<dbReference type="CDD" id="cd01878">
    <property type="entry name" value="HflX"/>
    <property type="match status" value="1"/>
</dbReference>
<evidence type="ECO:0000256" key="5">
    <source>
        <dbReference type="ARBA" id="ARBA00023134"/>
    </source>
</evidence>
<comment type="subcellular location">
    <subcellularLocation>
        <location evidence="6">Cytoplasm</location>
    </subcellularLocation>
    <text evidence="6">May associate with membranes.</text>
</comment>
<protein>
    <recommendedName>
        <fullName evidence="6">GTPase HflX</fullName>
    </recommendedName>
    <alternativeName>
        <fullName evidence="6">GTP-binding protein HflX</fullName>
    </alternativeName>
</protein>
<dbReference type="InterPro" id="IPR045498">
    <property type="entry name" value="HflX_C"/>
</dbReference>
<dbReference type="Pfam" id="PF01926">
    <property type="entry name" value="MMR_HSR1"/>
    <property type="match status" value="1"/>
</dbReference>
<dbReference type="Pfam" id="PF13167">
    <property type="entry name" value="GTP-bdg_N"/>
    <property type="match status" value="1"/>
</dbReference>
<dbReference type="InterPro" id="IPR042108">
    <property type="entry name" value="GTPase_HflX_N_sf"/>
</dbReference>
<dbReference type="NCBIfam" id="TIGR03156">
    <property type="entry name" value="GTP_HflX"/>
    <property type="match status" value="1"/>
</dbReference>
<keyword evidence="5 6" id="KW-0342">GTP-binding</keyword>
<comment type="subunit">
    <text evidence="6">Monomer. Associates with the 50S ribosomal subunit.</text>
</comment>
<dbReference type="Gene3D" id="6.10.250.2860">
    <property type="match status" value="1"/>
</dbReference>
<reference evidence="9 10" key="1">
    <citation type="submission" date="2020-01" db="EMBL/GenBank/DDBJ databases">
        <title>Whole-genome sequence of Heliobacterium undosum DSM 13378.</title>
        <authorList>
            <person name="Kyndt J.A."/>
            <person name="Meyer T.E."/>
        </authorList>
    </citation>
    <scope>NUCLEOTIDE SEQUENCE [LARGE SCALE GENOMIC DNA]</scope>
    <source>
        <strain evidence="9 10">DSM 13378</strain>
    </source>
</reference>
<dbReference type="FunFam" id="3.40.50.11060:FF:000001">
    <property type="entry name" value="GTPase HflX"/>
    <property type="match status" value="1"/>
</dbReference>
<keyword evidence="3 6" id="KW-0547">Nucleotide-binding</keyword>
<dbReference type="GO" id="GO:0005737">
    <property type="term" value="C:cytoplasm"/>
    <property type="evidence" value="ECO:0007669"/>
    <property type="project" value="UniProtKB-SubCell"/>
</dbReference>
<dbReference type="PRINTS" id="PR00326">
    <property type="entry name" value="GTP1OBG"/>
</dbReference>
<organism evidence="9 10">
    <name type="scientific">Heliomicrobium undosum</name>
    <dbReference type="NCBI Taxonomy" id="121734"/>
    <lineage>
        <taxon>Bacteria</taxon>
        <taxon>Bacillati</taxon>
        <taxon>Bacillota</taxon>
        <taxon>Clostridia</taxon>
        <taxon>Eubacteriales</taxon>
        <taxon>Heliobacteriaceae</taxon>
        <taxon>Heliomicrobium</taxon>
    </lineage>
</organism>
<dbReference type="GO" id="GO:0046872">
    <property type="term" value="F:metal ion binding"/>
    <property type="evidence" value="ECO:0007669"/>
    <property type="project" value="UniProtKB-KW"/>
</dbReference>
<proteinExistence type="inferred from homology"/>
<evidence type="ECO:0000256" key="2">
    <source>
        <dbReference type="ARBA" id="ARBA00022723"/>
    </source>
</evidence>
<dbReference type="InterPro" id="IPR027417">
    <property type="entry name" value="P-loop_NTPase"/>
</dbReference>
<evidence type="ECO:0000256" key="1">
    <source>
        <dbReference type="ARBA" id="ARBA00022490"/>
    </source>
</evidence>
<gene>
    <name evidence="6 9" type="primary">hflX</name>
    <name evidence="9" type="ORF">GTO91_02515</name>
</gene>
<dbReference type="GO" id="GO:0005525">
    <property type="term" value="F:GTP binding"/>
    <property type="evidence" value="ECO:0007669"/>
    <property type="project" value="UniProtKB-UniRule"/>
</dbReference>
<evidence type="ECO:0000256" key="4">
    <source>
        <dbReference type="ARBA" id="ARBA00022842"/>
    </source>
</evidence>
<dbReference type="Pfam" id="PF19275">
    <property type="entry name" value="HflX_C"/>
    <property type="match status" value="1"/>
</dbReference>